<evidence type="ECO:0000256" key="1">
    <source>
        <dbReference type="SAM" id="SignalP"/>
    </source>
</evidence>
<feature type="chain" id="PRO_5016271553" description="Sugar-binding protein" evidence="1">
    <location>
        <begin position="20"/>
        <end position="1041"/>
    </location>
</feature>
<organism evidence="2 3">
    <name type="scientific">Chryseobacterium oncorhynchi</name>
    <dbReference type="NCBI Taxonomy" id="741074"/>
    <lineage>
        <taxon>Bacteria</taxon>
        <taxon>Pseudomonadati</taxon>
        <taxon>Bacteroidota</taxon>
        <taxon>Flavobacteriia</taxon>
        <taxon>Flavobacteriales</taxon>
        <taxon>Weeksellaceae</taxon>
        <taxon>Chryseobacterium group</taxon>
        <taxon>Chryseobacterium</taxon>
    </lineage>
</organism>
<proteinExistence type="predicted"/>
<keyword evidence="3" id="KW-1185">Reference proteome</keyword>
<evidence type="ECO:0000313" key="3">
    <source>
        <dbReference type="Proteomes" id="UP000236182"/>
    </source>
</evidence>
<reference evidence="2" key="1">
    <citation type="submission" date="2018-04" db="EMBL/GenBank/DDBJ databases">
        <title>Draft Genome Sequences of Chryseobacterium lactis NCTC11390T isolated from milk, Chryseobacterium oncorhynchi 701B-08T from rainbow trout, and Chryseobacterium viscerum 687B-08T from diseased fish.</title>
        <authorList>
            <person name="Jeong J.-J."/>
            <person name="Lee Y.J."/>
            <person name="Pathiraja D."/>
            <person name="Park B."/>
            <person name="Choi I.-G."/>
            <person name="Kim K.D."/>
        </authorList>
    </citation>
    <scope>NUCLEOTIDE SEQUENCE [LARGE SCALE GENOMIC DNA]</scope>
    <source>
        <strain evidence="2">701B-08</strain>
    </source>
</reference>
<keyword evidence="1" id="KW-0732">Signal</keyword>
<dbReference type="RefSeq" id="WP_109624079.1">
    <property type="nucleotide sequence ID" value="NZ_PPEI02000016.1"/>
</dbReference>
<protein>
    <recommendedName>
        <fullName evidence="4">Sugar-binding protein</fullName>
    </recommendedName>
</protein>
<comment type="caution">
    <text evidence="2">The sequence shown here is derived from an EMBL/GenBank/DDBJ whole genome shotgun (WGS) entry which is preliminary data.</text>
</comment>
<evidence type="ECO:0000313" key="2">
    <source>
        <dbReference type="EMBL" id="PWN59135.1"/>
    </source>
</evidence>
<dbReference type="OrthoDB" id="9814627at2"/>
<accession>A0A316WCI3</accession>
<feature type="signal peptide" evidence="1">
    <location>
        <begin position="1"/>
        <end position="19"/>
    </location>
</feature>
<dbReference type="EMBL" id="PPEI02000016">
    <property type="protein sequence ID" value="PWN59135.1"/>
    <property type="molecule type" value="Genomic_DNA"/>
</dbReference>
<gene>
    <name evidence="2" type="ORF">C1638_021985</name>
</gene>
<sequence length="1041" mass="117013">MKKIIIPIGILLMMGTLHAQQESPKMIPRVIAPNLDANALGVFDKQSVNLSTGTPSIGVLLHAIRVGDLELPIKLQYDASGIKVGQMATSVGLGWSINNSGILTQEVRDKIDGQSANIIQQYVNTPTYDGRNAILYNHQHLTQPYTGDDLETDSYNINYFGNTIPFFYNYNNNTYIPQQKDDTKIIKEANKWKVTLNNGTEFNFDQQYSSKSVSSTKIIKQPPSTQQANSSPNINDSWYLTGISSKGQTASLEYLNSSSIYVSRGDETNDALSLIRSTENFKVIKEITTPFEKVTFEYSAEREDLISNTGKADILKFIKVYDNNGKLVKQFQLFYDYYNETQSLPSYVSIVSNAANIYKNKRLRLRAVKRLNIQTSNYENYYSFDYNSDTLPNRFSASQDIWGYYNGQNNGDYMFSNIDKKKLTVNPQYALTGLLTKVTYPTGGFSEYSYESNVTVRPVNYDLMIPSAIDFVPKAIRLNRMPMHYKGNGKYEIPFTVDGPIVGNYFDAQVNISNCPPGPYSTTCDYKVMIDGNWLNPGTAARVATSLTIGNHVLTAKSNGHTEDPDNFEVPYSFSVGMQWQEKQADTAPIVIGGQRVKKITSNDNANTYTQEFAYVNEDGTTSGTILTLPFVASTNSYGVIYSQGSNPLSKLKGQNLVYRRVERIEKDASGLPNGKTVQYFTKPITTNNFNKIPFPPPDDKGHTYGQLNREEMFEFKNGIFKKIEESNYFYTYPEKCMSDNSNDNCNTILKGLSYSDIVNITNTSNIMDYLNLNWGLYSLEASPFKLLSKTSTKYLDNGGMTTKEEMDYTSSIHNNLTKSVTTFPDNTIQETSYQYAHEQNNTDMITANMIGIPLQTEVKENGKVISKTRSIYGKNAQTSNLVLPVSEQKFDTDNASSAQNIISYDQYDVNGNILQYTTKGSIPTAIIWGYKNTQPIAKIEGATYQEALALAADIIAKSNEDVDVDKEKALMNAMDTYRNQSAFKNHSITTYTYDPQVGVTSITPPTGIREFYKYDSMNRLQSVVDASNNILKEFSYHYKN</sequence>
<dbReference type="Proteomes" id="UP000236182">
    <property type="component" value="Unassembled WGS sequence"/>
</dbReference>
<evidence type="ECO:0008006" key="4">
    <source>
        <dbReference type="Google" id="ProtNLM"/>
    </source>
</evidence>
<name>A0A316WCI3_9FLAO</name>
<dbReference type="AlphaFoldDB" id="A0A316WCI3"/>